<feature type="transmembrane region" description="Helical" evidence="12">
    <location>
        <begin position="106"/>
        <end position="123"/>
    </location>
</feature>
<dbReference type="GO" id="GO:0005886">
    <property type="term" value="C:plasma membrane"/>
    <property type="evidence" value="ECO:0007669"/>
    <property type="project" value="UniProtKB-SubCell"/>
</dbReference>
<evidence type="ECO:0000256" key="7">
    <source>
        <dbReference type="ARBA" id="ARBA00022967"/>
    </source>
</evidence>
<dbReference type="SUPFAM" id="SSF55008">
    <property type="entry name" value="HMA, heavy metal-associated domain"/>
    <property type="match status" value="1"/>
</dbReference>
<keyword evidence="3 12" id="KW-0812">Transmembrane</keyword>
<dbReference type="PROSITE" id="PS50846">
    <property type="entry name" value="HMA_2"/>
    <property type="match status" value="1"/>
</dbReference>
<sequence>MTAPAPLSTDAGIELEIGGMTCASCANRIERNLNKLDGVAASVNYATEKAKVTVPAGYDPQLLVAEVEKTGYTAALPKPPSSTTAATADREGEDADPELTSLRQRLIGSIVLTVPVIAMAMIPALQFTYWQWASLTLAAPVIVWAGWPFHKAAWTNLKHGTATMDTLVSMGTSAAFLWSLYALFLGHAGMPGMKHPFEFALARSDGASNIYLEAAAGVTMFILAGRYFEKRSKRQAGAALRALLDLGAKEVSVFRDGTEVKVPTSELAVGDEFVVRPGEKIATDGTVVSGTSAVDASMLTGESVPVEVAAGDPVTGATVNAGGRLVVRATRVGSDTQLAQMARLVEDAQSGKAAVQRLADRISGVFVPIVIAIAVVALAAWLISGAGVSAAFTAAVAVLVIACPCALGLATPTALLVGTGRGAQLGILIKGPEVLESTRRVDTVVLDKTGTVTTGRMTLVDAVTEPGTDRAELLRLAGTLEDASEHPIAQAVAKGAVQEVGQLPTPEDFANVEGKGVQGVVDGHAVLVARESLLADWSQHLSPAVAAAKATAEGEGKTVVAVGWDGQARGILVVADTVKPTSAEAIQGLKGLGLTPVLLTGDNEAVAKRIAAEVGIDQVIAEVLPKDKVAVVARLQAEGKVVAMVGDGVNDAPALAQADLGLAMGTGTDVAIEASDITLVRGDLRAAVDAIRLSRRTLGTIKANLFWAFAYNVAAIPVAALGMLNPMLAGAAMAFSSVFVVGNSLRLRGFGSIVSVRAR</sequence>
<dbReference type="InterPro" id="IPR006121">
    <property type="entry name" value="HMA_dom"/>
</dbReference>
<dbReference type="Pfam" id="PF00702">
    <property type="entry name" value="Hydrolase"/>
    <property type="match status" value="1"/>
</dbReference>
<dbReference type="InterPro" id="IPR008250">
    <property type="entry name" value="ATPase_P-typ_transduc_dom_A_sf"/>
</dbReference>
<dbReference type="CDD" id="cd02094">
    <property type="entry name" value="P-type_ATPase_Cu-like"/>
    <property type="match status" value="1"/>
</dbReference>
<evidence type="ECO:0000256" key="11">
    <source>
        <dbReference type="ARBA" id="ARBA00074171"/>
    </source>
</evidence>
<dbReference type="InterPro" id="IPR023299">
    <property type="entry name" value="ATPase_P-typ_cyto_dom_N"/>
</dbReference>
<dbReference type="PROSITE" id="PS01047">
    <property type="entry name" value="HMA_1"/>
    <property type="match status" value="1"/>
</dbReference>
<dbReference type="EMBL" id="SOAW01000001">
    <property type="protein sequence ID" value="TDT32995.1"/>
    <property type="molecule type" value="Genomic_DNA"/>
</dbReference>
<dbReference type="Pfam" id="PF00403">
    <property type="entry name" value="HMA"/>
    <property type="match status" value="1"/>
</dbReference>
<dbReference type="NCBIfam" id="TIGR01525">
    <property type="entry name" value="ATPase-IB_hvy"/>
    <property type="match status" value="1"/>
</dbReference>
<keyword evidence="9 12" id="KW-0472">Membrane</keyword>
<dbReference type="InterPro" id="IPR036412">
    <property type="entry name" value="HAD-like_sf"/>
</dbReference>
<dbReference type="InterPro" id="IPR018303">
    <property type="entry name" value="ATPase_P-typ_P_site"/>
</dbReference>
<dbReference type="FunFam" id="2.70.150.10:FF:000002">
    <property type="entry name" value="Copper-transporting ATPase 1, putative"/>
    <property type="match status" value="1"/>
</dbReference>
<keyword evidence="7" id="KW-1278">Translocase</keyword>
<comment type="subcellular location">
    <subcellularLocation>
        <location evidence="1">Cell membrane</location>
        <topology evidence="1">Multi-pass membrane protein</topology>
    </subcellularLocation>
</comment>
<evidence type="ECO:0000256" key="9">
    <source>
        <dbReference type="ARBA" id="ARBA00023136"/>
    </source>
</evidence>
<dbReference type="Proteomes" id="UP000295371">
    <property type="component" value="Unassembled WGS sequence"/>
</dbReference>
<dbReference type="InterPro" id="IPR023214">
    <property type="entry name" value="HAD_sf"/>
</dbReference>
<accession>A0A4R7J6Z0</accession>
<gene>
    <name evidence="15" type="ORF">CLV29_0586</name>
</gene>
<keyword evidence="12" id="KW-1003">Cell membrane</keyword>
<dbReference type="FunFam" id="3.30.70.100:FF:000005">
    <property type="entry name" value="Copper-exporting P-type ATPase A"/>
    <property type="match status" value="1"/>
</dbReference>
<dbReference type="InterPro" id="IPR023298">
    <property type="entry name" value="ATPase_P-typ_TM_dom_sf"/>
</dbReference>
<dbReference type="Gene3D" id="3.40.50.1000">
    <property type="entry name" value="HAD superfamily/HAD-like"/>
    <property type="match status" value="1"/>
</dbReference>
<evidence type="ECO:0000256" key="13">
    <source>
        <dbReference type="SAM" id="MobiDB-lite"/>
    </source>
</evidence>
<dbReference type="InterPro" id="IPR027256">
    <property type="entry name" value="P-typ_ATPase_IB"/>
</dbReference>
<dbReference type="OrthoDB" id="7059309at2"/>
<name>A0A4R7J6Z0_9ACTN</name>
<dbReference type="Gene3D" id="3.40.1110.10">
    <property type="entry name" value="Calcium-transporting ATPase, cytoplasmic domain N"/>
    <property type="match status" value="1"/>
</dbReference>
<dbReference type="Pfam" id="PF00122">
    <property type="entry name" value="E1-E2_ATPase"/>
    <property type="match status" value="1"/>
</dbReference>
<dbReference type="NCBIfam" id="TIGR01511">
    <property type="entry name" value="ATPase-IB1_Cu"/>
    <property type="match status" value="1"/>
</dbReference>
<dbReference type="RefSeq" id="WP_133753567.1">
    <property type="nucleotide sequence ID" value="NZ_SOAW01000001.1"/>
</dbReference>
<dbReference type="SUPFAM" id="SSF81653">
    <property type="entry name" value="Calcium ATPase, transduction domain A"/>
    <property type="match status" value="1"/>
</dbReference>
<keyword evidence="6 12" id="KW-0067">ATP-binding</keyword>
<dbReference type="SFLD" id="SFLDG00002">
    <property type="entry name" value="C1.7:_P-type_atpase_like"/>
    <property type="match status" value="1"/>
</dbReference>
<dbReference type="InterPro" id="IPR036163">
    <property type="entry name" value="HMA_dom_sf"/>
</dbReference>
<reference evidence="15 16" key="1">
    <citation type="submission" date="2019-03" db="EMBL/GenBank/DDBJ databases">
        <title>Genomic Encyclopedia of Archaeal and Bacterial Type Strains, Phase II (KMG-II): from individual species to whole genera.</title>
        <authorList>
            <person name="Goeker M."/>
        </authorList>
    </citation>
    <scope>NUCLEOTIDE SEQUENCE [LARGE SCALE GENOMIC DNA]</scope>
    <source>
        <strain evidence="15 16">DSM 24323</strain>
    </source>
</reference>
<dbReference type="GO" id="GO:0005524">
    <property type="term" value="F:ATP binding"/>
    <property type="evidence" value="ECO:0007669"/>
    <property type="project" value="UniProtKB-UniRule"/>
</dbReference>
<evidence type="ECO:0000256" key="10">
    <source>
        <dbReference type="ARBA" id="ARBA00049360"/>
    </source>
</evidence>
<evidence type="ECO:0000256" key="3">
    <source>
        <dbReference type="ARBA" id="ARBA00022692"/>
    </source>
</evidence>
<dbReference type="PANTHER" id="PTHR43520">
    <property type="entry name" value="ATP7, ISOFORM B"/>
    <property type="match status" value="1"/>
</dbReference>
<feature type="transmembrane region" description="Helical" evidence="12">
    <location>
        <begin position="727"/>
        <end position="745"/>
    </location>
</feature>
<dbReference type="PRINTS" id="PR00119">
    <property type="entry name" value="CATATPASE"/>
</dbReference>
<dbReference type="SFLD" id="SFLDF00027">
    <property type="entry name" value="p-type_atpase"/>
    <property type="match status" value="1"/>
</dbReference>
<dbReference type="Gene3D" id="3.30.70.100">
    <property type="match status" value="1"/>
</dbReference>
<feature type="transmembrane region" description="Helical" evidence="12">
    <location>
        <begin position="362"/>
        <end position="384"/>
    </location>
</feature>
<comment type="catalytic activity">
    <reaction evidence="10">
        <text>ATP + H2O = ADP + phosphate + H(+)</text>
        <dbReference type="Rhea" id="RHEA:13065"/>
        <dbReference type="ChEBI" id="CHEBI:15377"/>
        <dbReference type="ChEBI" id="CHEBI:15378"/>
        <dbReference type="ChEBI" id="CHEBI:30616"/>
        <dbReference type="ChEBI" id="CHEBI:43474"/>
        <dbReference type="ChEBI" id="CHEBI:456216"/>
    </reaction>
</comment>
<keyword evidence="16" id="KW-1185">Reference proteome</keyword>
<feature type="transmembrane region" description="Helical" evidence="12">
    <location>
        <begin position="129"/>
        <end position="147"/>
    </location>
</feature>
<evidence type="ECO:0000313" key="16">
    <source>
        <dbReference type="Proteomes" id="UP000295371"/>
    </source>
</evidence>
<evidence type="ECO:0000259" key="14">
    <source>
        <dbReference type="PROSITE" id="PS50846"/>
    </source>
</evidence>
<feature type="transmembrane region" description="Helical" evidence="12">
    <location>
        <begin position="210"/>
        <end position="228"/>
    </location>
</feature>
<protein>
    <recommendedName>
        <fullName evidence="11">Cation-transporting P-type ATPase B</fullName>
    </recommendedName>
</protein>
<keyword evidence="8 12" id="KW-1133">Transmembrane helix</keyword>
<dbReference type="InterPro" id="IPR017969">
    <property type="entry name" value="Heavy-metal-associated_CS"/>
</dbReference>
<evidence type="ECO:0000313" key="15">
    <source>
        <dbReference type="EMBL" id="TDT32995.1"/>
    </source>
</evidence>
<evidence type="ECO:0000256" key="8">
    <source>
        <dbReference type="ARBA" id="ARBA00022989"/>
    </source>
</evidence>
<dbReference type="InterPro" id="IPR059000">
    <property type="entry name" value="ATPase_P-type_domA"/>
</dbReference>
<dbReference type="CDD" id="cd00371">
    <property type="entry name" value="HMA"/>
    <property type="match status" value="1"/>
</dbReference>
<evidence type="ECO:0000256" key="1">
    <source>
        <dbReference type="ARBA" id="ARBA00004651"/>
    </source>
</evidence>
<keyword evidence="5 12" id="KW-0547">Nucleotide-binding</keyword>
<dbReference type="SFLD" id="SFLDS00003">
    <property type="entry name" value="Haloacid_Dehalogenase"/>
    <property type="match status" value="1"/>
</dbReference>
<dbReference type="PROSITE" id="PS00154">
    <property type="entry name" value="ATPASE_E1_E2"/>
    <property type="match status" value="1"/>
</dbReference>
<dbReference type="InterPro" id="IPR044492">
    <property type="entry name" value="P_typ_ATPase_HD_dom"/>
</dbReference>
<keyword evidence="4 12" id="KW-0479">Metal-binding</keyword>
<dbReference type="AlphaFoldDB" id="A0A4R7J6Z0"/>
<evidence type="ECO:0000256" key="5">
    <source>
        <dbReference type="ARBA" id="ARBA00022741"/>
    </source>
</evidence>
<dbReference type="GO" id="GO:0043682">
    <property type="term" value="F:P-type divalent copper transporter activity"/>
    <property type="evidence" value="ECO:0007669"/>
    <property type="project" value="TreeGrafter"/>
</dbReference>
<dbReference type="Gene3D" id="2.70.150.10">
    <property type="entry name" value="Calcium-transporting ATPase, cytoplasmic transduction domain A"/>
    <property type="match status" value="1"/>
</dbReference>
<feature type="domain" description="HMA" evidence="14">
    <location>
        <begin position="11"/>
        <end position="75"/>
    </location>
</feature>
<evidence type="ECO:0000256" key="4">
    <source>
        <dbReference type="ARBA" id="ARBA00022723"/>
    </source>
</evidence>
<dbReference type="NCBIfam" id="TIGR01494">
    <property type="entry name" value="ATPase_P-type"/>
    <property type="match status" value="1"/>
</dbReference>
<comment type="caution">
    <text evidence="15">The sequence shown here is derived from an EMBL/GenBank/DDBJ whole genome shotgun (WGS) entry which is preliminary data.</text>
</comment>
<evidence type="ECO:0000256" key="2">
    <source>
        <dbReference type="ARBA" id="ARBA00006024"/>
    </source>
</evidence>
<feature type="region of interest" description="Disordered" evidence="13">
    <location>
        <begin position="74"/>
        <end position="96"/>
    </location>
</feature>
<organism evidence="15 16">
    <name type="scientific">Naumannella halotolerans</name>
    <dbReference type="NCBI Taxonomy" id="993414"/>
    <lineage>
        <taxon>Bacteria</taxon>
        <taxon>Bacillati</taxon>
        <taxon>Actinomycetota</taxon>
        <taxon>Actinomycetes</taxon>
        <taxon>Propionibacteriales</taxon>
        <taxon>Propionibacteriaceae</taxon>
        <taxon>Naumannella</taxon>
    </lineage>
</organism>
<comment type="similarity">
    <text evidence="2 12">Belongs to the cation transport ATPase (P-type) (TC 3.A.3) family. Type IB subfamily.</text>
</comment>
<dbReference type="GO" id="GO:0005507">
    <property type="term" value="F:copper ion binding"/>
    <property type="evidence" value="ECO:0007669"/>
    <property type="project" value="TreeGrafter"/>
</dbReference>
<dbReference type="SUPFAM" id="SSF56784">
    <property type="entry name" value="HAD-like"/>
    <property type="match status" value="1"/>
</dbReference>
<dbReference type="GO" id="GO:0016887">
    <property type="term" value="F:ATP hydrolysis activity"/>
    <property type="evidence" value="ECO:0007669"/>
    <property type="project" value="InterPro"/>
</dbReference>
<dbReference type="PRINTS" id="PR00943">
    <property type="entry name" value="CUATPASE"/>
</dbReference>
<feature type="transmembrane region" description="Helical" evidence="12">
    <location>
        <begin position="390"/>
        <end position="417"/>
    </location>
</feature>
<dbReference type="GO" id="GO:0055070">
    <property type="term" value="P:copper ion homeostasis"/>
    <property type="evidence" value="ECO:0007669"/>
    <property type="project" value="TreeGrafter"/>
</dbReference>
<evidence type="ECO:0000256" key="12">
    <source>
        <dbReference type="RuleBase" id="RU362081"/>
    </source>
</evidence>
<feature type="transmembrane region" description="Helical" evidence="12">
    <location>
        <begin position="167"/>
        <end position="190"/>
    </location>
</feature>
<feature type="transmembrane region" description="Helical" evidence="12">
    <location>
        <begin position="703"/>
        <end position="721"/>
    </location>
</feature>
<proteinExistence type="inferred from homology"/>
<dbReference type="PANTHER" id="PTHR43520:SF8">
    <property type="entry name" value="P-TYPE CU(+) TRANSPORTER"/>
    <property type="match status" value="1"/>
</dbReference>
<evidence type="ECO:0000256" key="6">
    <source>
        <dbReference type="ARBA" id="ARBA00022840"/>
    </source>
</evidence>
<dbReference type="SUPFAM" id="SSF81665">
    <property type="entry name" value="Calcium ATPase, transmembrane domain M"/>
    <property type="match status" value="1"/>
</dbReference>
<dbReference type="InterPro" id="IPR001757">
    <property type="entry name" value="P_typ_ATPase"/>
</dbReference>